<comment type="catalytic activity">
    <reaction evidence="11 12">
        <text>uridine(1498) in 16S rRNA + S-adenosyl-L-methionine = N(3)-methyluridine(1498) in 16S rRNA + S-adenosyl-L-homocysteine + H(+)</text>
        <dbReference type="Rhea" id="RHEA:42920"/>
        <dbReference type="Rhea" id="RHEA-COMP:10283"/>
        <dbReference type="Rhea" id="RHEA-COMP:10284"/>
        <dbReference type="ChEBI" id="CHEBI:15378"/>
        <dbReference type="ChEBI" id="CHEBI:57856"/>
        <dbReference type="ChEBI" id="CHEBI:59789"/>
        <dbReference type="ChEBI" id="CHEBI:65315"/>
        <dbReference type="ChEBI" id="CHEBI:74502"/>
        <dbReference type="EC" id="2.1.1.193"/>
    </reaction>
</comment>
<dbReference type="PANTHER" id="PTHR30027:SF3">
    <property type="entry name" value="16S RRNA (URACIL(1498)-N(3))-METHYLTRANSFERASE"/>
    <property type="match status" value="1"/>
</dbReference>
<dbReference type="CDD" id="cd18084">
    <property type="entry name" value="RsmE-like"/>
    <property type="match status" value="1"/>
</dbReference>
<evidence type="ECO:0000256" key="11">
    <source>
        <dbReference type="ARBA" id="ARBA00047944"/>
    </source>
</evidence>
<dbReference type="GO" id="GO:0005737">
    <property type="term" value="C:cytoplasm"/>
    <property type="evidence" value="ECO:0007669"/>
    <property type="project" value="UniProtKB-SubCell"/>
</dbReference>
<evidence type="ECO:0000259" key="13">
    <source>
        <dbReference type="Pfam" id="PF04452"/>
    </source>
</evidence>
<dbReference type="PIRSF" id="PIRSF015601">
    <property type="entry name" value="MTase_slr0722"/>
    <property type="match status" value="1"/>
</dbReference>
<feature type="domain" description="Ribosomal RNA small subunit methyltransferase E methyltransferase" evidence="13">
    <location>
        <begin position="74"/>
        <end position="239"/>
    </location>
</feature>
<keyword evidence="9 12" id="KW-0949">S-adenosyl-L-methionine</keyword>
<evidence type="ECO:0000256" key="5">
    <source>
        <dbReference type="ARBA" id="ARBA00022490"/>
    </source>
</evidence>
<dbReference type="InterPro" id="IPR046886">
    <property type="entry name" value="RsmE_MTase_dom"/>
</dbReference>
<evidence type="ECO:0000256" key="8">
    <source>
        <dbReference type="ARBA" id="ARBA00022679"/>
    </source>
</evidence>
<dbReference type="NCBIfam" id="TIGR00046">
    <property type="entry name" value="RsmE family RNA methyltransferase"/>
    <property type="match status" value="1"/>
</dbReference>
<dbReference type="InterPro" id="IPR006700">
    <property type="entry name" value="RsmE"/>
</dbReference>
<dbReference type="GO" id="GO:0070475">
    <property type="term" value="P:rRNA base methylation"/>
    <property type="evidence" value="ECO:0007669"/>
    <property type="project" value="TreeGrafter"/>
</dbReference>
<gene>
    <name evidence="14" type="ORF">C7384_10172</name>
</gene>
<accession>A0A2U1DF00</accession>
<sequence>MQRYFLNQTLDTNQFELVKDTDTYQHFGRVLRAKVGSQAEFVDQQQRLVVAKVDSIDAEKMALTIVKELHQQVELPVAVTLVVSPLKNDRSDWLVQKATELGVSRIVFTRMARSVVDWQKQAAKKQVRLEKIALAAAQQSHRLVVAKIDLLKVEQALQIKADMALVAWEESAKEGESSRFVQEISTLKTGQSLCLWFGPEGGLSSYEIQQLVQADYKPVGLGPRILRAETAPIYALSGISVLTELQ</sequence>
<dbReference type="SUPFAM" id="SSF75217">
    <property type="entry name" value="alpha/beta knot"/>
    <property type="match status" value="1"/>
</dbReference>
<comment type="function">
    <text evidence="10 12">Specifically methylates the N3 position of the uracil ring of uridine 1498 (m3U1498) in 16S rRNA. Acts on the fully assembled 30S ribosomal subunit.</text>
</comment>
<keyword evidence="15" id="KW-1185">Reference proteome</keyword>
<protein>
    <recommendedName>
        <fullName evidence="4 12">Ribosomal RNA small subunit methyltransferase E</fullName>
        <ecNumber evidence="3 12">2.1.1.193</ecNumber>
    </recommendedName>
</protein>
<dbReference type="InterPro" id="IPR029028">
    <property type="entry name" value="Alpha/beta_knot_MTases"/>
</dbReference>
<evidence type="ECO:0000256" key="2">
    <source>
        <dbReference type="ARBA" id="ARBA00005528"/>
    </source>
</evidence>
<evidence type="ECO:0000256" key="10">
    <source>
        <dbReference type="ARBA" id="ARBA00025699"/>
    </source>
</evidence>
<dbReference type="InterPro" id="IPR015947">
    <property type="entry name" value="PUA-like_sf"/>
</dbReference>
<evidence type="ECO:0000313" key="14">
    <source>
        <dbReference type="EMBL" id="PVY86159.1"/>
    </source>
</evidence>
<dbReference type="OrthoDB" id="9815641at2"/>
<evidence type="ECO:0000256" key="6">
    <source>
        <dbReference type="ARBA" id="ARBA00022552"/>
    </source>
</evidence>
<dbReference type="GO" id="GO:0070042">
    <property type="term" value="F:rRNA (uridine-N3-)-methyltransferase activity"/>
    <property type="evidence" value="ECO:0007669"/>
    <property type="project" value="TreeGrafter"/>
</dbReference>
<evidence type="ECO:0000256" key="9">
    <source>
        <dbReference type="ARBA" id="ARBA00022691"/>
    </source>
</evidence>
<dbReference type="Pfam" id="PF04452">
    <property type="entry name" value="Methyltrans_RNA"/>
    <property type="match status" value="1"/>
</dbReference>
<evidence type="ECO:0000313" key="15">
    <source>
        <dbReference type="Proteomes" id="UP000245433"/>
    </source>
</evidence>
<name>A0A2U1DF00_9LACO</name>
<dbReference type="EC" id="2.1.1.193" evidence="3 12"/>
<keyword evidence="6 12" id="KW-0698">rRNA processing</keyword>
<keyword evidence="5 12" id="KW-0963">Cytoplasm</keyword>
<evidence type="ECO:0000256" key="3">
    <source>
        <dbReference type="ARBA" id="ARBA00012328"/>
    </source>
</evidence>
<dbReference type="Gene3D" id="3.40.1280.10">
    <property type="match status" value="1"/>
</dbReference>
<dbReference type="AlphaFoldDB" id="A0A2U1DF00"/>
<reference evidence="14 15" key="1">
    <citation type="submission" date="2018-04" db="EMBL/GenBank/DDBJ databases">
        <title>Genomic Encyclopedia of Type Strains, Phase IV (KMG-IV): sequencing the most valuable type-strain genomes for metagenomic binning, comparative biology and taxonomic classification.</title>
        <authorList>
            <person name="Goeker M."/>
        </authorList>
    </citation>
    <scope>NUCLEOTIDE SEQUENCE [LARGE SCALE GENOMIC DNA]</scope>
    <source>
        <strain evidence="14 15">DSM 28795</strain>
    </source>
</reference>
<comment type="subcellular location">
    <subcellularLocation>
        <location evidence="1 12">Cytoplasm</location>
    </subcellularLocation>
</comment>
<dbReference type="InterPro" id="IPR029026">
    <property type="entry name" value="tRNA_m1G_MTases_N"/>
</dbReference>
<evidence type="ECO:0000256" key="1">
    <source>
        <dbReference type="ARBA" id="ARBA00004496"/>
    </source>
</evidence>
<keyword evidence="7 12" id="KW-0489">Methyltransferase</keyword>
<comment type="caution">
    <text evidence="14">The sequence shown here is derived from an EMBL/GenBank/DDBJ whole genome shotgun (WGS) entry which is preliminary data.</text>
</comment>
<evidence type="ECO:0000256" key="12">
    <source>
        <dbReference type="PIRNR" id="PIRNR015601"/>
    </source>
</evidence>
<dbReference type="Proteomes" id="UP000245433">
    <property type="component" value="Unassembled WGS sequence"/>
</dbReference>
<dbReference type="SUPFAM" id="SSF88697">
    <property type="entry name" value="PUA domain-like"/>
    <property type="match status" value="1"/>
</dbReference>
<keyword evidence="8 12" id="KW-0808">Transferase</keyword>
<proteinExistence type="inferred from homology"/>
<evidence type="ECO:0000256" key="4">
    <source>
        <dbReference type="ARBA" id="ARBA00013673"/>
    </source>
</evidence>
<dbReference type="PANTHER" id="PTHR30027">
    <property type="entry name" value="RIBOSOMAL RNA SMALL SUBUNIT METHYLTRANSFERASE E"/>
    <property type="match status" value="1"/>
</dbReference>
<comment type="similarity">
    <text evidence="2 12">Belongs to the RNA methyltransferase RsmE family.</text>
</comment>
<dbReference type="EMBL" id="QEKT01000001">
    <property type="protein sequence ID" value="PVY86159.1"/>
    <property type="molecule type" value="Genomic_DNA"/>
</dbReference>
<evidence type="ECO:0000256" key="7">
    <source>
        <dbReference type="ARBA" id="ARBA00022603"/>
    </source>
</evidence>
<organism evidence="14 15">
    <name type="scientific">Convivina intestini</name>
    <dbReference type="NCBI Taxonomy" id="1505726"/>
    <lineage>
        <taxon>Bacteria</taxon>
        <taxon>Bacillati</taxon>
        <taxon>Bacillota</taxon>
        <taxon>Bacilli</taxon>
        <taxon>Lactobacillales</taxon>
        <taxon>Lactobacillaceae</taxon>
        <taxon>Convivina</taxon>
    </lineage>
</organism>
<dbReference type="RefSeq" id="WP_089937313.1">
    <property type="nucleotide sequence ID" value="NZ_CAKOEX010000001.1"/>
</dbReference>